<name>A0A6J4L8V7_9ACTN</name>
<dbReference type="AlphaFoldDB" id="A0A6J4L8V7"/>
<sequence length="150" mass="16600">MPLWEWVVDVLGGLLLLLVLYAVALVLRRRWISRDGGTFELSHRVVPEHGTLSGRGWVLGVGRYSGDLLEFFRIFSLSPRPRRVLDRGRLSYDGTRAPSAAESHSLYAGHVVVGCRSATETFELAMSQDAVTGFLSWLEAAPPGSPPRPR</sequence>
<gene>
    <name evidence="2" type="ORF">AVDCRST_MAG34-335</name>
</gene>
<evidence type="ECO:0000256" key="1">
    <source>
        <dbReference type="SAM" id="Phobius"/>
    </source>
</evidence>
<keyword evidence="1" id="KW-0812">Transmembrane</keyword>
<accession>A0A6J4L8V7</accession>
<protein>
    <recommendedName>
        <fullName evidence="3">Secreted/membrane protein</fullName>
    </recommendedName>
</protein>
<evidence type="ECO:0008006" key="3">
    <source>
        <dbReference type="Google" id="ProtNLM"/>
    </source>
</evidence>
<dbReference type="EMBL" id="CADCUI010000002">
    <property type="protein sequence ID" value="CAA9325449.1"/>
    <property type="molecule type" value="Genomic_DNA"/>
</dbReference>
<proteinExistence type="predicted"/>
<feature type="transmembrane region" description="Helical" evidence="1">
    <location>
        <begin position="6"/>
        <end position="27"/>
    </location>
</feature>
<reference evidence="2" key="1">
    <citation type="submission" date="2020-02" db="EMBL/GenBank/DDBJ databases">
        <authorList>
            <person name="Meier V. D."/>
        </authorList>
    </citation>
    <scope>NUCLEOTIDE SEQUENCE</scope>
    <source>
        <strain evidence="2">AVDCRST_MAG34</strain>
    </source>
</reference>
<organism evidence="2">
    <name type="scientific">uncultured Nocardioidaceae bacterium</name>
    <dbReference type="NCBI Taxonomy" id="253824"/>
    <lineage>
        <taxon>Bacteria</taxon>
        <taxon>Bacillati</taxon>
        <taxon>Actinomycetota</taxon>
        <taxon>Actinomycetes</taxon>
        <taxon>Propionibacteriales</taxon>
        <taxon>Nocardioidaceae</taxon>
        <taxon>environmental samples</taxon>
    </lineage>
</organism>
<evidence type="ECO:0000313" key="2">
    <source>
        <dbReference type="EMBL" id="CAA9325449.1"/>
    </source>
</evidence>
<dbReference type="Pfam" id="PF10739">
    <property type="entry name" value="DUF2550"/>
    <property type="match status" value="1"/>
</dbReference>
<dbReference type="InterPro" id="IPR019675">
    <property type="entry name" value="DUF2550"/>
</dbReference>
<keyword evidence="1" id="KW-1133">Transmembrane helix</keyword>
<keyword evidence="1" id="KW-0472">Membrane</keyword>